<reference evidence="4 5" key="1">
    <citation type="submission" date="2020-04" db="EMBL/GenBank/DDBJ databases">
        <title>Genome sequencing of novel species.</title>
        <authorList>
            <person name="Heo J."/>
            <person name="Kim S.-J."/>
            <person name="Kim J.-S."/>
            <person name="Hong S.-B."/>
            <person name="Kwon S.-W."/>
        </authorList>
    </citation>
    <scope>NUCLEOTIDE SEQUENCE [LARGE SCALE GENOMIC DNA]</scope>
    <source>
        <strain evidence="4 5">GN2-R2</strain>
    </source>
</reference>
<gene>
    <name evidence="4" type="ORF">HH212_02455</name>
</gene>
<dbReference type="InterPro" id="IPR036679">
    <property type="entry name" value="FlgN-like_sf"/>
</dbReference>
<dbReference type="EMBL" id="CP051685">
    <property type="protein sequence ID" value="QJD99037.1"/>
    <property type="molecule type" value="Genomic_DNA"/>
</dbReference>
<dbReference type="Gene3D" id="1.20.58.300">
    <property type="entry name" value="FlgN-like"/>
    <property type="match status" value="1"/>
</dbReference>
<dbReference type="RefSeq" id="WP_169433934.1">
    <property type="nucleotide sequence ID" value="NZ_CP051685.1"/>
</dbReference>
<comment type="similarity">
    <text evidence="2">Belongs to the FlgN family.</text>
</comment>
<comment type="function">
    <text evidence="1">Required for the efficient initiation of filament assembly.</text>
</comment>
<protein>
    <submittedName>
        <fullName evidence="4">Flagellar protein FlgN</fullName>
    </submittedName>
</protein>
<keyword evidence="3" id="KW-1005">Bacterial flagellum biogenesis</keyword>
<keyword evidence="5" id="KW-1185">Reference proteome</keyword>
<evidence type="ECO:0000256" key="1">
    <source>
        <dbReference type="ARBA" id="ARBA00002397"/>
    </source>
</evidence>
<dbReference type="Pfam" id="PF05130">
    <property type="entry name" value="FlgN"/>
    <property type="match status" value="1"/>
</dbReference>
<evidence type="ECO:0000256" key="3">
    <source>
        <dbReference type="ARBA" id="ARBA00022795"/>
    </source>
</evidence>
<proteinExistence type="inferred from homology"/>
<dbReference type="InterPro" id="IPR007809">
    <property type="entry name" value="FlgN-like"/>
</dbReference>
<organism evidence="4 5">
    <name type="scientific">Massilia forsythiae</name>
    <dbReference type="NCBI Taxonomy" id="2728020"/>
    <lineage>
        <taxon>Bacteria</taxon>
        <taxon>Pseudomonadati</taxon>
        <taxon>Pseudomonadota</taxon>
        <taxon>Betaproteobacteria</taxon>
        <taxon>Burkholderiales</taxon>
        <taxon>Oxalobacteraceae</taxon>
        <taxon>Telluria group</taxon>
        <taxon>Massilia</taxon>
    </lineage>
</organism>
<keyword evidence="4" id="KW-0282">Flagellum</keyword>
<evidence type="ECO:0000313" key="4">
    <source>
        <dbReference type="EMBL" id="QJD99037.1"/>
    </source>
</evidence>
<evidence type="ECO:0000256" key="2">
    <source>
        <dbReference type="ARBA" id="ARBA00007703"/>
    </source>
</evidence>
<evidence type="ECO:0000313" key="5">
    <source>
        <dbReference type="Proteomes" id="UP000502415"/>
    </source>
</evidence>
<dbReference type="SUPFAM" id="SSF140566">
    <property type="entry name" value="FlgN-like"/>
    <property type="match status" value="1"/>
</dbReference>
<accession>A0A7Z2ZR26</accession>
<dbReference type="Proteomes" id="UP000502415">
    <property type="component" value="Chromosome"/>
</dbReference>
<keyword evidence="4" id="KW-0966">Cell projection</keyword>
<dbReference type="KEGG" id="mfy:HH212_02455"/>
<dbReference type="GO" id="GO:0044780">
    <property type="term" value="P:bacterial-type flagellum assembly"/>
    <property type="evidence" value="ECO:0007669"/>
    <property type="project" value="InterPro"/>
</dbReference>
<sequence length="142" mass="16219">MSRMTRDQALNRLADDIQADLGACGTIRDLLENQFQAALRHRGDELASLGEQLMPQLDAMEERRRQRVQLIRALFGTDATMDDFFAKLDAARRASAHGAWRRLEQLVRECKEATTRNGNLMAEQFSVMQRLLHGESDTYAPR</sequence>
<dbReference type="AlphaFoldDB" id="A0A7Z2ZR26"/>
<keyword evidence="4" id="KW-0969">Cilium</keyword>
<name>A0A7Z2ZR26_9BURK</name>